<feature type="domain" description="DUF4010" evidence="2">
    <location>
        <begin position="186"/>
        <end position="390"/>
    </location>
</feature>
<evidence type="ECO:0000259" key="2">
    <source>
        <dbReference type="Pfam" id="PF13194"/>
    </source>
</evidence>
<name>A0A8B5S7N9_ACIBZ</name>
<dbReference type="PANTHER" id="PTHR39084:SF1">
    <property type="entry name" value="DUF4010 DOMAIN-CONTAINING PROTEIN"/>
    <property type="match status" value="1"/>
</dbReference>
<dbReference type="Proteomes" id="UP000644140">
    <property type="component" value="Chromosome"/>
</dbReference>
<dbReference type="EMBL" id="CP092085">
    <property type="protein sequence ID" value="UUN96593.1"/>
    <property type="molecule type" value="Genomic_DNA"/>
</dbReference>
<proteinExistence type="predicted"/>
<sequence>MNLIPTMSFDFNSYHDLFTIIAAALGCGLLIGLERERSKQRENQRSFAGLRSFAICSIFGAVCFLFGPYFGIVGALITGAVVAYSIKNQTDDPGVTTEIAFILTYFIGGMCLWNIPFAAGLSVILTILLMTKHSMHGIAGKWITESEFRDGIFLLALLLIALPLTPNKPLWGSVLNPYVILKLLTLILAVQALAHIAKRLLSTKNALLLSSLASGFVSSTATVASLGLEVRNGRADAKANAGAALMSCVATLLQLMIIVIGVSISWFKVIVLPSLLAITVLVIFALWLMRNTQPIEANKSTDSRMFSLKEAAIIAGSLTLIQAGVYGLNLLLGDAGLIAGTLLASLFEIHGALATIVIQGEPSNAVLSLAFLLGLAAHAVAKSINALISGGGRYALVFAPIQILHMLIFIVIFIWGLQHSTAFINPF</sequence>
<protein>
    <submittedName>
        <fullName evidence="3">MgtC/SapB family protein</fullName>
    </submittedName>
</protein>
<evidence type="ECO:0000259" key="1">
    <source>
        <dbReference type="Pfam" id="PF02308"/>
    </source>
</evidence>
<dbReference type="PANTHER" id="PTHR39084">
    <property type="entry name" value="MEMBRANE PROTEIN-RELATED"/>
    <property type="match status" value="1"/>
</dbReference>
<accession>A0A8B5S7N9</accession>
<dbReference type="RefSeq" id="WP_121774044.1">
    <property type="nucleotide sequence ID" value="NZ_BKNL01000024.1"/>
</dbReference>
<dbReference type="InterPro" id="IPR025105">
    <property type="entry name" value="DUF4010"/>
</dbReference>
<evidence type="ECO:0000313" key="3">
    <source>
        <dbReference type="EMBL" id="UUN96593.1"/>
    </source>
</evidence>
<dbReference type="InterPro" id="IPR049177">
    <property type="entry name" value="MgtC_SapB_SrpB_YhiD_N"/>
</dbReference>
<gene>
    <name evidence="3" type="ORF">I9054_014565</name>
</gene>
<organism evidence="3 4">
    <name type="scientific">Acinetobacter bereziniae</name>
    <name type="common">Acinetobacter genomosp. 10</name>
    <dbReference type="NCBI Taxonomy" id="106648"/>
    <lineage>
        <taxon>Bacteria</taxon>
        <taxon>Pseudomonadati</taxon>
        <taxon>Pseudomonadota</taxon>
        <taxon>Gammaproteobacteria</taxon>
        <taxon>Moraxellales</taxon>
        <taxon>Moraxellaceae</taxon>
        <taxon>Acinetobacter</taxon>
    </lineage>
</organism>
<dbReference type="Pfam" id="PF02308">
    <property type="entry name" value="MgtC"/>
    <property type="match status" value="1"/>
</dbReference>
<reference evidence="3" key="1">
    <citation type="submission" date="2022-02" db="EMBL/GenBank/DDBJ databases">
        <title>Characterization of Tn125 harboring carbapenem-resistant Acinetobacter bereziniae clinical isolates.</title>
        <authorList>
            <person name="Wong N.-K."/>
            <person name="Pan Q."/>
        </authorList>
    </citation>
    <scope>NUCLEOTIDE SEQUENCE</scope>
    <source>
        <strain evidence="3">GD03393</strain>
    </source>
</reference>
<dbReference type="AlphaFoldDB" id="A0A8B5S7N9"/>
<dbReference type="Pfam" id="PF13194">
    <property type="entry name" value="DUF4010"/>
    <property type="match status" value="1"/>
</dbReference>
<evidence type="ECO:0000313" key="4">
    <source>
        <dbReference type="Proteomes" id="UP000644140"/>
    </source>
</evidence>
<feature type="domain" description="MgtC/SapB/SrpB/YhiD N-terminal" evidence="1">
    <location>
        <begin position="22"/>
        <end position="135"/>
    </location>
</feature>